<evidence type="ECO:0000259" key="7">
    <source>
        <dbReference type="PROSITE" id="PS51007"/>
    </source>
</evidence>
<feature type="compositionally biased region" description="Basic and acidic residues" evidence="5">
    <location>
        <begin position="1058"/>
        <end position="1070"/>
    </location>
</feature>
<dbReference type="CDD" id="cd01834">
    <property type="entry name" value="SGNH_hydrolase_like_2"/>
    <property type="match status" value="1"/>
</dbReference>
<dbReference type="SUPFAM" id="SSF48371">
    <property type="entry name" value="ARM repeat"/>
    <property type="match status" value="1"/>
</dbReference>
<keyword evidence="1 4" id="KW-0349">Heme</keyword>
<reference evidence="8" key="1">
    <citation type="submission" date="2022-10" db="EMBL/GenBank/DDBJ databases">
        <title>Luteolibacter sp. GHJ8, whole genome shotgun sequencing project.</title>
        <authorList>
            <person name="Zhao G."/>
            <person name="Shen L."/>
        </authorList>
    </citation>
    <scope>NUCLEOTIDE SEQUENCE</scope>
    <source>
        <strain evidence="8">GHJ8</strain>
    </source>
</reference>
<dbReference type="SUPFAM" id="SSF52266">
    <property type="entry name" value="SGNH hydrolase"/>
    <property type="match status" value="1"/>
</dbReference>
<dbReference type="InterPro" id="IPR016024">
    <property type="entry name" value="ARM-type_fold"/>
</dbReference>
<dbReference type="Gene3D" id="1.10.760.10">
    <property type="entry name" value="Cytochrome c-like domain"/>
    <property type="match status" value="1"/>
</dbReference>
<dbReference type="Pfam" id="PF00034">
    <property type="entry name" value="Cytochrom_C"/>
    <property type="match status" value="1"/>
</dbReference>
<comment type="caution">
    <text evidence="8">The sequence shown here is derived from an EMBL/GenBank/DDBJ whole genome shotgun (WGS) entry which is preliminary data.</text>
</comment>
<dbReference type="NCBIfam" id="TIGR02604">
    <property type="entry name" value="Piru_Ver_Nterm"/>
    <property type="match status" value="1"/>
</dbReference>
<dbReference type="Gene3D" id="3.40.50.1110">
    <property type="entry name" value="SGNH hydrolase"/>
    <property type="match status" value="1"/>
</dbReference>
<dbReference type="InterPro" id="IPR036909">
    <property type="entry name" value="Cyt_c-like_dom_sf"/>
</dbReference>
<dbReference type="EMBL" id="JAPDDR010000019">
    <property type="protein sequence ID" value="MCW1916810.1"/>
    <property type="molecule type" value="Genomic_DNA"/>
</dbReference>
<feature type="domain" description="Cytochrome c" evidence="7">
    <location>
        <begin position="931"/>
        <end position="1028"/>
    </location>
</feature>
<dbReference type="InterPro" id="IPR011042">
    <property type="entry name" value="6-blade_b-propeller_TolB-like"/>
</dbReference>
<keyword evidence="2 4" id="KW-0479">Metal-binding</keyword>
<feature type="chain" id="PRO_5046979726" evidence="6">
    <location>
        <begin position="19"/>
        <end position="1070"/>
    </location>
</feature>
<dbReference type="Pfam" id="PF13646">
    <property type="entry name" value="HEAT_2"/>
    <property type="match status" value="1"/>
</dbReference>
<dbReference type="InterPro" id="IPR055557">
    <property type="entry name" value="DUF7133"/>
</dbReference>
<dbReference type="RefSeq" id="WP_264516417.1">
    <property type="nucleotide sequence ID" value="NZ_JAPDDR010000019.1"/>
</dbReference>
<organism evidence="8 9">
    <name type="scientific">Luteolibacter rhizosphaerae</name>
    <dbReference type="NCBI Taxonomy" id="2989719"/>
    <lineage>
        <taxon>Bacteria</taxon>
        <taxon>Pseudomonadati</taxon>
        <taxon>Verrucomicrobiota</taxon>
        <taxon>Verrucomicrobiia</taxon>
        <taxon>Verrucomicrobiales</taxon>
        <taxon>Verrucomicrobiaceae</taxon>
        <taxon>Luteolibacter</taxon>
    </lineage>
</organism>
<evidence type="ECO:0000256" key="2">
    <source>
        <dbReference type="ARBA" id="ARBA00022723"/>
    </source>
</evidence>
<dbReference type="PROSITE" id="PS51007">
    <property type="entry name" value="CYTC"/>
    <property type="match status" value="1"/>
</dbReference>
<dbReference type="Proteomes" id="UP001165653">
    <property type="component" value="Unassembled WGS sequence"/>
</dbReference>
<protein>
    <submittedName>
        <fullName evidence="8">C-type cytochrome</fullName>
    </submittedName>
</protein>
<dbReference type="SUPFAM" id="SSF46626">
    <property type="entry name" value="Cytochrome c"/>
    <property type="match status" value="1"/>
</dbReference>
<evidence type="ECO:0000313" key="9">
    <source>
        <dbReference type="Proteomes" id="UP001165653"/>
    </source>
</evidence>
<dbReference type="Gene3D" id="1.25.10.10">
    <property type="entry name" value="Leucine-rich Repeat Variant"/>
    <property type="match status" value="1"/>
</dbReference>
<keyword evidence="9" id="KW-1185">Reference proteome</keyword>
<dbReference type="SUPFAM" id="SSF63829">
    <property type="entry name" value="Calcium-dependent phosphotriesterase"/>
    <property type="match status" value="1"/>
</dbReference>
<evidence type="ECO:0000256" key="4">
    <source>
        <dbReference type="PROSITE-ProRule" id="PRU00433"/>
    </source>
</evidence>
<dbReference type="InterPro" id="IPR013428">
    <property type="entry name" value="Membrane-bound_put_N"/>
</dbReference>
<evidence type="ECO:0000256" key="5">
    <source>
        <dbReference type="SAM" id="MobiDB-lite"/>
    </source>
</evidence>
<evidence type="ECO:0000256" key="3">
    <source>
        <dbReference type="ARBA" id="ARBA00023004"/>
    </source>
</evidence>
<name>A0ABT3GAG3_9BACT</name>
<feature type="region of interest" description="Disordered" evidence="5">
    <location>
        <begin position="1046"/>
        <end position="1070"/>
    </location>
</feature>
<dbReference type="Pfam" id="PF23500">
    <property type="entry name" value="DUF7133"/>
    <property type="match status" value="2"/>
</dbReference>
<keyword evidence="3 4" id="KW-0408">Iron</keyword>
<evidence type="ECO:0000313" key="8">
    <source>
        <dbReference type="EMBL" id="MCW1916810.1"/>
    </source>
</evidence>
<gene>
    <name evidence="8" type="ORF">OJ996_24695</name>
</gene>
<dbReference type="PANTHER" id="PTHR33546">
    <property type="entry name" value="LARGE, MULTIFUNCTIONAL SECRETED PROTEIN-RELATED"/>
    <property type="match status" value="1"/>
</dbReference>
<accession>A0ABT3GAG3</accession>
<dbReference type="InterPro" id="IPR036514">
    <property type="entry name" value="SGNH_hydro_sf"/>
</dbReference>
<keyword evidence="6" id="KW-0732">Signal</keyword>
<dbReference type="InterPro" id="IPR009056">
    <property type="entry name" value="Cyt_c-like_dom"/>
</dbReference>
<proteinExistence type="predicted"/>
<feature type="signal peptide" evidence="6">
    <location>
        <begin position="1"/>
        <end position="18"/>
    </location>
</feature>
<dbReference type="PANTHER" id="PTHR33546:SF1">
    <property type="entry name" value="LARGE, MULTIFUNCTIONAL SECRETED PROTEIN"/>
    <property type="match status" value="1"/>
</dbReference>
<evidence type="ECO:0000256" key="6">
    <source>
        <dbReference type="SAM" id="SignalP"/>
    </source>
</evidence>
<evidence type="ECO:0000256" key="1">
    <source>
        <dbReference type="ARBA" id="ARBA00022617"/>
    </source>
</evidence>
<dbReference type="InterPro" id="IPR011989">
    <property type="entry name" value="ARM-like"/>
</dbReference>
<dbReference type="Gene3D" id="2.120.10.30">
    <property type="entry name" value="TolB, C-terminal domain"/>
    <property type="match status" value="1"/>
</dbReference>
<sequence length="1070" mass="120674">MKIRSLLTALATAPLLYAAPVFEAPAKNEHIVMIGNGLGERMQYFGNFETELQLRYPDHQLTIRNMCFPGDTPSYRPRAGRKTPWAFEGAEKFHPELALHRGEGHYPSEDEWLTVCKADTILAFFGINESFEGAGGVTRFRAELEAFVTHTLAQKYNGTSAPKLILVSPISFEDLTQFYDLPDGKKENENLALYAEVIKQVAAAHKVGFVDLLEPTRKLYDELKEPLTINGFSLNDLGDRRVSTVLANELYRQGQMTLVTNPDRVRKMVIEKSWFWHNDHRMLNGVHAYGRRWKPFGDFNYPQEIEKIREMTVNRDLAIWRTLKNEDPKLEAEDAKTRKLDPVVTNFEQPIRYLREKESLKSFTLMDGFEIGLFASEEDFPDIANPMQMTFDNKGRLWVCTMPSYPHYRPGDPMPNDKILILEDTDGDNRADKQTIFADGLHLPIGIELAPEGVYVSQEPNLMLLRDSDGDDKADRREYLLHGFDPHDTHHAIHAFSTDAAGAIYMGEGVFLHSQVETPYGPQRCSGGGIWRFDPKTWRLDRYVQTYFNNPWGIAFNDWQQCFIADASGGNNWWALPISIKAPFGYETGKIAEFAPKRARPTAGAEFISSRHFPDELQGGFMTNNSIGFLGTSIHQVWEDGGGFSGKHLGDLLTSSDPNFRPADLEFAPDGSLYITDWHNALIGHMQHSARDPKRGKTHGRIYRISHKSRPTVPTASIAGAEIPQLFTLLKEPEYRTRYRARRELRGHKPEIVVAAAKAWAGTLDKADPRYEHHLSEAMWVTWAQNRIDHDLLEQCLNAKAHQARAAAVEVLRHSWRKVPDHVALLTKAANDEHPQVRLEALAAASWMDNADGARIALEVLRHPIDKWMPEAIKTAFITLKDDIELLKKEGKLDLSNNPRAADYLDGKLKIEPEETAKAEPEPKLSAADLELWRVGKEVFSRDAHCAICHQADGKGLAGVYPPLAGSEWVTGNEERLIKLTLNGLMGPITVKGVHYDPNKGVPPMTPFGPLLNDKELAGVLTYIRNSFGNQASSVKPETVAKVRENTKAKTGFYSPEELLKEHPLENEGK</sequence>